<proteinExistence type="predicted"/>
<accession>A0A5B7HE36</accession>
<evidence type="ECO:0000313" key="1">
    <source>
        <dbReference type="EMBL" id="MPC68256.1"/>
    </source>
</evidence>
<evidence type="ECO:0000313" key="2">
    <source>
        <dbReference type="Proteomes" id="UP000324222"/>
    </source>
</evidence>
<organism evidence="1 2">
    <name type="scientific">Portunus trituberculatus</name>
    <name type="common">Swimming crab</name>
    <name type="synonym">Neptunus trituberculatus</name>
    <dbReference type="NCBI Taxonomy" id="210409"/>
    <lineage>
        <taxon>Eukaryota</taxon>
        <taxon>Metazoa</taxon>
        <taxon>Ecdysozoa</taxon>
        <taxon>Arthropoda</taxon>
        <taxon>Crustacea</taxon>
        <taxon>Multicrustacea</taxon>
        <taxon>Malacostraca</taxon>
        <taxon>Eumalacostraca</taxon>
        <taxon>Eucarida</taxon>
        <taxon>Decapoda</taxon>
        <taxon>Pleocyemata</taxon>
        <taxon>Brachyura</taxon>
        <taxon>Eubrachyura</taxon>
        <taxon>Portunoidea</taxon>
        <taxon>Portunidae</taxon>
        <taxon>Portuninae</taxon>
        <taxon>Portunus</taxon>
    </lineage>
</organism>
<name>A0A5B7HE36_PORTR</name>
<protein>
    <submittedName>
        <fullName evidence="1">Uncharacterized protein</fullName>
    </submittedName>
</protein>
<keyword evidence="2" id="KW-1185">Reference proteome</keyword>
<comment type="caution">
    <text evidence="1">The sequence shown here is derived from an EMBL/GenBank/DDBJ whole genome shotgun (WGS) entry which is preliminary data.</text>
</comment>
<reference evidence="1 2" key="1">
    <citation type="submission" date="2019-05" db="EMBL/GenBank/DDBJ databases">
        <title>Another draft genome of Portunus trituberculatus and its Hox gene families provides insights of decapod evolution.</title>
        <authorList>
            <person name="Jeong J.-H."/>
            <person name="Song I."/>
            <person name="Kim S."/>
            <person name="Choi T."/>
            <person name="Kim D."/>
            <person name="Ryu S."/>
            <person name="Kim W."/>
        </authorList>
    </citation>
    <scope>NUCLEOTIDE SEQUENCE [LARGE SCALE GENOMIC DNA]</scope>
    <source>
        <tissue evidence="1">Muscle</tissue>
    </source>
</reference>
<dbReference type="AlphaFoldDB" id="A0A5B7HE36"/>
<dbReference type="Proteomes" id="UP000324222">
    <property type="component" value="Unassembled WGS sequence"/>
</dbReference>
<gene>
    <name evidence="1" type="ORF">E2C01_062454</name>
</gene>
<dbReference type="EMBL" id="VSRR010027555">
    <property type="protein sequence ID" value="MPC68256.1"/>
    <property type="molecule type" value="Genomic_DNA"/>
</dbReference>
<sequence length="99" mass="11474">MVLKGLKISNVGVITNTKLTCTNIYLLILTAPPLLLLLSQQEQQSPPLQHKTFSQQRRPTRLELTSWGPKNEVIITAIRMQQETRYNQVTSRKFKQKER</sequence>